<feature type="region of interest" description="Disordered" evidence="1">
    <location>
        <begin position="112"/>
        <end position="142"/>
    </location>
</feature>
<gene>
    <name evidence="3" type="ORF">AB1Y20_015503</name>
</gene>
<comment type="caution">
    <text evidence="3">The sequence shown here is derived from an EMBL/GenBank/DDBJ whole genome shotgun (WGS) entry which is preliminary data.</text>
</comment>
<reference evidence="3 4" key="1">
    <citation type="journal article" date="2024" name="Science">
        <title>Giant polyketide synthase enzymes in the biosynthesis of giant marine polyether toxins.</title>
        <authorList>
            <person name="Fallon T.R."/>
            <person name="Shende V.V."/>
            <person name="Wierzbicki I.H."/>
            <person name="Pendleton A.L."/>
            <person name="Watervoot N.F."/>
            <person name="Auber R.P."/>
            <person name="Gonzalez D.J."/>
            <person name="Wisecaver J.H."/>
            <person name="Moore B.S."/>
        </authorList>
    </citation>
    <scope>NUCLEOTIDE SEQUENCE [LARGE SCALE GENOMIC DNA]</scope>
    <source>
        <strain evidence="3 4">12B1</strain>
    </source>
</reference>
<dbReference type="AlphaFoldDB" id="A0AB34K1M5"/>
<feature type="signal peptide" evidence="2">
    <location>
        <begin position="1"/>
        <end position="15"/>
    </location>
</feature>
<evidence type="ECO:0000313" key="3">
    <source>
        <dbReference type="EMBL" id="KAL1526810.1"/>
    </source>
</evidence>
<dbReference type="Proteomes" id="UP001515480">
    <property type="component" value="Unassembled WGS sequence"/>
</dbReference>
<proteinExistence type="predicted"/>
<dbReference type="EMBL" id="JBGBPQ010000003">
    <property type="protein sequence ID" value="KAL1526810.1"/>
    <property type="molecule type" value="Genomic_DNA"/>
</dbReference>
<protein>
    <submittedName>
        <fullName evidence="3">Uncharacterized protein</fullName>
    </submittedName>
</protein>
<keyword evidence="4" id="KW-1185">Reference proteome</keyword>
<sequence length="142" mass="15487">MPALLALALAVPSWALTSQPSATVHRLVRVPAGSLLMQAEKEPKKKGIDLSGLLQVVSMGAGAPMLGDLKKTNFDKPESEGGAALQFELEANNFDLDARGKYFDDGYIEQDGEQGPSFFENLMSGGKLQREYDERMRQGKKK</sequence>
<organism evidence="3 4">
    <name type="scientific">Prymnesium parvum</name>
    <name type="common">Toxic golden alga</name>
    <dbReference type="NCBI Taxonomy" id="97485"/>
    <lineage>
        <taxon>Eukaryota</taxon>
        <taxon>Haptista</taxon>
        <taxon>Haptophyta</taxon>
        <taxon>Prymnesiophyceae</taxon>
        <taxon>Prymnesiales</taxon>
        <taxon>Prymnesiaceae</taxon>
        <taxon>Prymnesium</taxon>
    </lineage>
</organism>
<feature type="chain" id="PRO_5044250905" evidence="2">
    <location>
        <begin position="16"/>
        <end position="142"/>
    </location>
</feature>
<name>A0AB34K1M5_PRYPA</name>
<keyword evidence="2" id="KW-0732">Signal</keyword>
<evidence type="ECO:0000256" key="2">
    <source>
        <dbReference type="SAM" id="SignalP"/>
    </source>
</evidence>
<feature type="compositionally biased region" description="Basic and acidic residues" evidence="1">
    <location>
        <begin position="128"/>
        <end position="142"/>
    </location>
</feature>
<accession>A0AB34K1M5</accession>
<evidence type="ECO:0000256" key="1">
    <source>
        <dbReference type="SAM" id="MobiDB-lite"/>
    </source>
</evidence>
<evidence type="ECO:0000313" key="4">
    <source>
        <dbReference type="Proteomes" id="UP001515480"/>
    </source>
</evidence>